<evidence type="ECO:0000256" key="1">
    <source>
        <dbReference type="ARBA" id="ARBA00001974"/>
    </source>
</evidence>
<dbReference type="PRINTS" id="PR00368">
    <property type="entry name" value="FADPNR"/>
</dbReference>
<keyword evidence="8" id="KW-1185">Reference proteome</keyword>
<protein>
    <submittedName>
        <fullName evidence="7">NAD/ferredoxin-dependent reductase-like protein</fullName>
    </submittedName>
</protein>
<dbReference type="Pfam" id="PF14759">
    <property type="entry name" value="Reductase_C"/>
    <property type="match status" value="1"/>
</dbReference>
<dbReference type="InterPro" id="IPR050446">
    <property type="entry name" value="FAD-oxidoreductase/Apoptosis"/>
</dbReference>
<keyword evidence="2" id="KW-0285">Flavoprotein</keyword>
<dbReference type="SUPFAM" id="SSF51905">
    <property type="entry name" value="FAD/NAD(P)-binding domain"/>
    <property type="match status" value="1"/>
</dbReference>
<accession>A0ABX4MZL9</accession>
<evidence type="ECO:0000259" key="5">
    <source>
        <dbReference type="Pfam" id="PF07992"/>
    </source>
</evidence>
<keyword evidence="4" id="KW-0560">Oxidoreductase</keyword>
<sequence length="404" mass="42377">MALESVIIAGGGMAGFTAARQLREKGFTGKLVIVDPEGLPYDRPPLSKDYLLAKRDATQILLSAAEWFTENNVEVITAKVVELDVDAPSVVLSDGQKLNADKVVLATGGTARRLPIPGGQLPTVLELRTMEDADHLRSVLGEGVRLAIVGAGLIGAEVASSALQLGADVTLIDPVDPPLVPAVGEVLATRLHRMHGENGVEVVTGVPTEITVNEAGVHTIELQDSGKVEADVVLVGIGIVADTALASASGLDTDNGILVDESQRTSHPNVYAIGDTARTRLPDGTLLRRAEHWEHAMNTGATVAAALLGQDLPSHGASWFWSDRHGVHVEGVGSMLGDGTLVTRELDGIPVAAFRIDDQGLLAGCAAIDGGLMVRAARRIIDKQKPVNAEQLADPSIDLKKLAR</sequence>
<evidence type="ECO:0000256" key="2">
    <source>
        <dbReference type="ARBA" id="ARBA00022630"/>
    </source>
</evidence>
<evidence type="ECO:0000313" key="7">
    <source>
        <dbReference type="EMBL" id="PJJ44875.1"/>
    </source>
</evidence>
<evidence type="ECO:0000256" key="3">
    <source>
        <dbReference type="ARBA" id="ARBA00022827"/>
    </source>
</evidence>
<dbReference type="InterPro" id="IPR028202">
    <property type="entry name" value="Reductase_C"/>
</dbReference>
<keyword evidence="3" id="KW-0274">FAD</keyword>
<feature type="domain" description="FAD/NAD(P)-binding" evidence="5">
    <location>
        <begin position="5"/>
        <end position="300"/>
    </location>
</feature>
<dbReference type="Pfam" id="PF07992">
    <property type="entry name" value="Pyr_redox_2"/>
    <property type="match status" value="1"/>
</dbReference>
<dbReference type="PANTHER" id="PTHR43557">
    <property type="entry name" value="APOPTOSIS-INDUCING FACTOR 1"/>
    <property type="match status" value="1"/>
</dbReference>
<evidence type="ECO:0000313" key="8">
    <source>
        <dbReference type="Proteomes" id="UP000229263"/>
    </source>
</evidence>
<feature type="domain" description="Reductase C-terminal" evidence="6">
    <location>
        <begin position="319"/>
        <end position="403"/>
    </location>
</feature>
<name>A0ABX4MZL9_9MICC</name>
<dbReference type="EMBL" id="PGEY01000001">
    <property type="protein sequence ID" value="PJJ44875.1"/>
    <property type="molecule type" value="Genomic_DNA"/>
</dbReference>
<dbReference type="InterPro" id="IPR016156">
    <property type="entry name" value="FAD/NAD-linked_Rdtase_dimer_sf"/>
</dbReference>
<dbReference type="InterPro" id="IPR036188">
    <property type="entry name" value="FAD/NAD-bd_sf"/>
</dbReference>
<proteinExistence type="predicted"/>
<dbReference type="Gene3D" id="3.30.390.30">
    <property type="match status" value="1"/>
</dbReference>
<evidence type="ECO:0000256" key="4">
    <source>
        <dbReference type="ARBA" id="ARBA00023002"/>
    </source>
</evidence>
<evidence type="ECO:0000259" key="6">
    <source>
        <dbReference type="Pfam" id="PF14759"/>
    </source>
</evidence>
<dbReference type="Gene3D" id="3.50.50.60">
    <property type="entry name" value="FAD/NAD(P)-binding domain"/>
    <property type="match status" value="2"/>
</dbReference>
<comment type="caution">
    <text evidence="7">The sequence shown here is derived from an EMBL/GenBank/DDBJ whole genome shotgun (WGS) entry which is preliminary data.</text>
</comment>
<dbReference type="PRINTS" id="PR00411">
    <property type="entry name" value="PNDRDTASEI"/>
</dbReference>
<gene>
    <name evidence="7" type="ORF">ATK23_2121</name>
</gene>
<organism evidence="7 8">
    <name type="scientific">Glutamicibacter mysorens</name>
    <dbReference type="NCBI Taxonomy" id="257984"/>
    <lineage>
        <taxon>Bacteria</taxon>
        <taxon>Bacillati</taxon>
        <taxon>Actinomycetota</taxon>
        <taxon>Actinomycetes</taxon>
        <taxon>Micrococcales</taxon>
        <taxon>Micrococcaceae</taxon>
        <taxon>Glutamicibacter</taxon>
    </lineage>
</organism>
<reference evidence="7 8" key="1">
    <citation type="submission" date="2017-11" db="EMBL/GenBank/DDBJ databases">
        <title>Sequencing the genomes of 1000 actinobacteria strains.</title>
        <authorList>
            <person name="Klenk H.-P."/>
        </authorList>
    </citation>
    <scope>NUCLEOTIDE SEQUENCE [LARGE SCALE GENOMIC DNA]</scope>
    <source>
        <strain evidence="7 8">DSM 12798</strain>
    </source>
</reference>
<dbReference type="Proteomes" id="UP000229263">
    <property type="component" value="Unassembled WGS sequence"/>
</dbReference>
<dbReference type="SUPFAM" id="SSF55424">
    <property type="entry name" value="FAD/NAD-linked reductases, dimerisation (C-terminal) domain"/>
    <property type="match status" value="1"/>
</dbReference>
<dbReference type="RefSeq" id="WP_066141606.1">
    <property type="nucleotide sequence ID" value="NZ_PGEY01000001.1"/>
</dbReference>
<dbReference type="PANTHER" id="PTHR43557:SF2">
    <property type="entry name" value="RIESKE DOMAIN-CONTAINING PROTEIN-RELATED"/>
    <property type="match status" value="1"/>
</dbReference>
<comment type="cofactor">
    <cofactor evidence="1">
        <name>FAD</name>
        <dbReference type="ChEBI" id="CHEBI:57692"/>
    </cofactor>
</comment>
<dbReference type="InterPro" id="IPR023753">
    <property type="entry name" value="FAD/NAD-binding_dom"/>
</dbReference>